<gene>
    <name evidence="5" type="ORF">LMG26411_05098</name>
</gene>
<evidence type="ECO:0000256" key="2">
    <source>
        <dbReference type="ARBA" id="ARBA00010211"/>
    </source>
</evidence>
<dbReference type="PANTHER" id="PTHR42796">
    <property type="entry name" value="FUMARYLACETOACETATE HYDROLASE DOMAIN-CONTAINING PROTEIN 2A-RELATED"/>
    <property type="match status" value="1"/>
</dbReference>
<dbReference type="RefSeq" id="WP_211956014.1">
    <property type="nucleotide sequence ID" value="NZ_CAJPVI010000035.1"/>
</dbReference>
<keyword evidence="3" id="KW-0479">Metal-binding</keyword>
<sequence length="297" mass="31484">MKLLRYGPAGQERPGVLDAVGNVRDLSGVVDDIAGAVLRPLGLARLRELDIETLPIVAGVPQQDLRLGPCVGRVGKFICIGLNYADHAAESGMEVPAEPVVFGKWTSAISGPDDDIEIPYGSVKTDWEVELGVVIGQGGSHIAETDALSHVAGYCVINDVSEREYQLERGGSWDKGKGCDTFGPIGPWLVTADEVPDPQALRLWLEVDGHRYQDGSTATMVFGVAQIVSYLSRFMSLQAGDVIATGTPPGVGLGQKPPVFLEAGQVIRLGIDGLGEQTQCTVPAVAPVAQRQTALFE</sequence>
<dbReference type="GO" id="GO:0050385">
    <property type="term" value="F:ureidoglycolate lyase activity"/>
    <property type="evidence" value="ECO:0007669"/>
    <property type="project" value="UniProtKB-EC"/>
</dbReference>
<reference evidence="5 6" key="1">
    <citation type="submission" date="2021-03" db="EMBL/GenBank/DDBJ databases">
        <authorList>
            <person name="Peeters C."/>
        </authorList>
    </citation>
    <scope>NUCLEOTIDE SEQUENCE [LARGE SCALE GENOMIC DNA]</scope>
    <source>
        <strain evidence="5 6">LMG 26411</strain>
    </source>
</reference>
<evidence type="ECO:0000313" key="6">
    <source>
        <dbReference type="Proteomes" id="UP000672657"/>
    </source>
</evidence>
<dbReference type="SUPFAM" id="SSF56529">
    <property type="entry name" value="FAH"/>
    <property type="match status" value="1"/>
</dbReference>
<comment type="caution">
    <text evidence="5">The sequence shown here is derived from an EMBL/GenBank/DDBJ whole genome shotgun (WGS) entry which is preliminary data.</text>
</comment>
<name>A0ABM8TNH2_9BURK</name>
<comment type="similarity">
    <text evidence="2">Belongs to the FAH family.</text>
</comment>
<feature type="domain" description="Fumarylacetoacetase-like C-terminal" evidence="4">
    <location>
        <begin position="76"/>
        <end position="279"/>
    </location>
</feature>
<dbReference type="InterPro" id="IPR051121">
    <property type="entry name" value="FAH"/>
</dbReference>
<dbReference type="Proteomes" id="UP000672657">
    <property type="component" value="Unassembled WGS sequence"/>
</dbReference>
<evidence type="ECO:0000313" key="5">
    <source>
        <dbReference type="EMBL" id="CAG2155990.1"/>
    </source>
</evidence>
<dbReference type="PANTHER" id="PTHR42796:SF4">
    <property type="entry name" value="FUMARYLACETOACETATE HYDROLASE DOMAIN-CONTAINING PROTEIN 2A"/>
    <property type="match status" value="1"/>
</dbReference>
<evidence type="ECO:0000256" key="1">
    <source>
        <dbReference type="ARBA" id="ARBA00001946"/>
    </source>
</evidence>
<dbReference type="EC" id="4.3.2.3" evidence="5"/>
<accession>A0ABM8TNH2</accession>
<dbReference type="InterPro" id="IPR011234">
    <property type="entry name" value="Fumarylacetoacetase-like_C"/>
</dbReference>
<dbReference type="EMBL" id="CAJPVI010000035">
    <property type="protein sequence ID" value="CAG2155990.1"/>
    <property type="molecule type" value="Genomic_DNA"/>
</dbReference>
<evidence type="ECO:0000256" key="3">
    <source>
        <dbReference type="ARBA" id="ARBA00022723"/>
    </source>
</evidence>
<protein>
    <submittedName>
        <fullName evidence="5">Ureidoglycolate lyase</fullName>
        <ecNumber evidence="5">4.3.2.3</ecNumber>
    </submittedName>
</protein>
<proteinExistence type="inferred from homology"/>
<evidence type="ECO:0000259" key="4">
    <source>
        <dbReference type="Pfam" id="PF01557"/>
    </source>
</evidence>
<dbReference type="Pfam" id="PF01557">
    <property type="entry name" value="FAA_hydrolase"/>
    <property type="match status" value="1"/>
</dbReference>
<organism evidence="5 6">
    <name type="scientific">Cupriavidus numazuensis</name>
    <dbReference type="NCBI Taxonomy" id="221992"/>
    <lineage>
        <taxon>Bacteria</taxon>
        <taxon>Pseudomonadati</taxon>
        <taxon>Pseudomonadota</taxon>
        <taxon>Betaproteobacteria</taxon>
        <taxon>Burkholderiales</taxon>
        <taxon>Burkholderiaceae</taxon>
        <taxon>Cupriavidus</taxon>
    </lineage>
</organism>
<keyword evidence="5" id="KW-0456">Lyase</keyword>
<keyword evidence="6" id="KW-1185">Reference proteome</keyword>
<dbReference type="Gene3D" id="3.90.850.10">
    <property type="entry name" value="Fumarylacetoacetase-like, C-terminal domain"/>
    <property type="match status" value="1"/>
</dbReference>
<comment type="cofactor">
    <cofactor evidence="1">
        <name>Mg(2+)</name>
        <dbReference type="ChEBI" id="CHEBI:18420"/>
    </cofactor>
</comment>
<dbReference type="InterPro" id="IPR036663">
    <property type="entry name" value="Fumarylacetoacetase_C_sf"/>
</dbReference>